<proteinExistence type="inferred from homology"/>
<dbReference type="GO" id="GO:0004563">
    <property type="term" value="F:beta-N-acetylhexosaminidase activity"/>
    <property type="evidence" value="ECO:0007669"/>
    <property type="project" value="UniProtKB-EC"/>
</dbReference>
<dbReference type="InterPro" id="IPR049018">
    <property type="entry name" value="NagA_C"/>
</dbReference>
<keyword evidence="4 8" id="KW-0378">Hydrolase</keyword>
<accession>A0A0C7NYR6</accession>
<dbReference type="STRING" id="1006576.DTL3_1094"/>
<sequence>MNKNDLGKFFILGFQHGIKKHHIDLIKEIKPAGIILYPSNMRSLSDLQLSIERLHEIIDDGVRLFISSDHEGGQLETVPGILPSPGNKALGASNEPHYAYIFGDFLGNELRKIGFNMLFAPVLDVRANKSSPVVGLRSFSDNPKIVAEYGVNFLKGLNNHIIGTCKHFPGHGKAMQDSHHEIPIIPNLDESDLFPFMKAIEAGAEAIMTAHIIYPQYDDNIIATLSKTILKNLLREKMGYQGLIITDALEMKAIHDNYSPREIVSKFFNATGDLLLVGDCDANFEPLYKELISLYSNGEIDKQLLENSFNRITSLQNQFVEPNYEARFLTEISKKAIKTNINEKLNFSEITFLVPQGDPLSPSDTSNKDYYEYTDLIRNLFENPQITTFNFENGKINGSLEKTELIVSFVVDSFLFEKQLKMQKEIKEYANQVIYIILRDERDLQNYKTEKYVLTNSTKAVSVYYALKTIFDI</sequence>
<evidence type="ECO:0000256" key="1">
    <source>
        <dbReference type="ARBA" id="ARBA00001231"/>
    </source>
</evidence>
<comment type="similarity">
    <text evidence="2">Belongs to the glycosyl hydrolase 3 family.</text>
</comment>
<dbReference type="InterPro" id="IPR050226">
    <property type="entry name" value="NagZ_Beta-hexosaminidase"/>
</dbReference>
<dbReference type="Gene3D" id="3.20.20.300">
    <property type="entry name" value="Glycoside hydrolase, family 3, N-terminal domain"/>
    <property type="match status" value="1"/>
</dbReference>
<evidence type="ECO:0000313" key="9">
    <source>
        <dbReference type="Proteomes" id="UP000032809"/>
    </source>
</evidence>
<dbReference type="GO" id="GO:0005975">
    <property type="term" value="P:carbohydrate metabolic process"/>
    <property type="evidence" value="ECO:0007669"/>
    <property type="project" value="InterPro"/>
</dbReference>
<dbReference type="Proteomes" id="UP000032809">
    <property type="component" value="Chromosome I"/>
</dbReference>
<dbReference type="Pfam" id="PF21566">
    <property type="entry name" value="NagA_C"/>
    <property type="match status" value="1"/>
</dbReference>
<dbReference type="InterPro" id="IPR036962">
    <property type="entry name" value="Glyco_hydro_3_N_sf"/>
</dbReference>
<keyword evidence="5 8" id="KW-0326">Glycosidase</keyword>
<dbReference type="Pfam" id="PF00933">
    <property type="entry name" value="Glyco_hydro_3"/>
    <property type="match status" value="1"/>
</dbReference>
<dbReference type="SUPFAM" id="SSF51445">
    <property type="entry name" value="(Trans)glycosidases"/>
    <property type="match status" value="1"/>
</dbReference>
<evidence type="ECO:0000256" key="4">
    <source>
        <dbReference type="ARBA" id="ARBA00022801"/>
    </source>
</evidence>
<name>A0A0C7NYR6_DEFTU</name>
<keyword evidence="9" id="KW-1185">Reference proteome</keyword>
<dbReference type="PANTHER" id="PTHR30480:SF13">
    <property type="entry name" value="BETA-HEXOSAMINIDASE"/>
    <property type="match status" value="1"/>
</dbReference>
<dbReference type="PATRIC" id="fig|1006576.9.peg.1093"/>
<dbReference type="KEGG" id="dtn:DTL3_1094"/>
<gene>
    <name evidence="8" type="primary">nagZ1</name>
    <name evidence="8" type="ORF">DTL3_1094</name>
</gene>
<evidence type="ECO:0000313" key="8">
    <source>
        <dbReference type="EMBL" id="CEP78398.1"/>
    </source>
</evidence>
<reference evidence="9" key="1">
    <citation type="submission" date="2014-11" db="EMBL/GenBank/DDBJ databases">
        <authorList>
            <person name="Wibberg D."/>
        </authorList>
    </citation>
    <scope>NUCLEOTIDE SEQUENCE [LARGE SCALE GENOMIC DNA]</scope>
    <source>
        <strain evidence="9">L3</strain>
    </source>
</reference>
<dbReference type="PANTHER" id="PTHR30480">
    <property type="entry name" value="BETA-HEXOSAMINIDASE-RELATED"/>
    <property type="match status" value="1"/>
</dbReference>
<feature type="domain" description="Beta-N-acetylglucosaminidase C-terminal" evidence="7">
    <location>
        <begin position="348"/>
        <end position="470"/>
    </location>
</feature>
<organism evidence="8 9">
    <name type="scientific">Defluviitoga tunisiensis</name>
    <dbReference type="NCBI Taxonomy" id="1006576"/>
    <lineage>
        <taxon>Bacteria</taxon>
        <taxon>Thermotogati</taxon>
        <taxon>Thermotogota</taxon>
        <taxon>Thermotogae</taxon>
        <taxon>Petrotogales</taxon>
        <taxon>Petrotogaceae</taxon>
        <taxon>Defluviitoga</taxon>
    </lineage>
</organism>
<dbReference type="EMBL" id="LN824141">
    <property type="protein sequence ID" value="CEP78398.1"/>
    <property type="molecule type" value="Genomic_DNA"/>
</dbReference>
<protein>
    <recommendedName>
        <fullName evidence="3">beta-N-acetylhexosaminidase</fullName>
        <ecNumber evidence="3">3.2.1.52</ecNumber>
    </recommendedName>
</protein>
<dbReference type="RefSeq" id="WP_052670397.1">
    <property type="nucleotide sequence ID" value="NZ_LN824141.1"/>
</dbReference>
<evidence type="ECO:0000259" key="6">
    <source>
        <dbReference type="Pfam" id="PF00933"/>
    </source>
</evidence>
<dbReference type="InterPro" id="IPR017853">
    <property type="entry name" value="GH"/>
</dbReference>
<evidence type="ECO:0000259" key="7">
    <source>
        <dbReference type="Pfam" id="PF21566"/>
    </source>
</evidence>
<feature type="domain" description="Glycoside hydrolase family 3 N-terminal" evidence="6">
    <location>
        <begin position="19"/>
        <end position="315"/>
    </location>
</feature>
<comment type="catalytic activity">
    <reaction evidence="1">
        <text>Hydrolysis of terminal non-reducing N-acetyl-D-hexosamine residues in N-acetyl-beta-D-hexosaminides.</text>
        <dbReference type="EC" id="3.2.1.52"/>
    </reaction>
</comment>
<dbReference type="InterPro" id="IPR001764">
    <property type="entry name" value="Glyco_hydro_3_N"/>
</dbReference>
<dbReference type="HOGENOM" id="CLU_008392_5_3_0"/>
<dbReference type="GO" id="GO:0009254">
    <property type="term" value="P:peptidoglycan turnover"/>
    <property type="evidence" value="ECO:0007669"/>
    <property type="project" value="TreeGrafter"/>
</dbReference>
<dbReference type="EC" id="3.2.1.52" evidence="3"/>
<dbReference type="AlphaFoldDB" id="A0A0C7NYR6"/>
<evidence type="ECO:0000256" key="3">
    <source>
        <dbReference type="ARBA" id="ARBA00012663"/>
    </source>
</evidence>
<evidence type="ECO:0000256" key="5">
    <source>
        <dbReference type="ARBA" id="ARBA00023295"/>
    </source>
</evidence>
<evidence type="ECO:0000256" key="2">
    <source>
        <dbReference type="ARBA" id="ARBA00005336"/>
    </source>
</evidence>